<proteinExistence type="predicted"/>
<organism evidence="1 2">
    <name type="scientific">Flavobacterium ginsenosidimutans</name>
    <dbReference type="NCBI Taxonomy" id="687844"/>
    <lineage>
        <taxon>Bacteria</taxon>
        <taxon>Pseudomonadati</taxon>
        <taxon>Bacteroidota</taxon>
        <taxon>Flavobacteriia</taxon>
        <taxon>Flavobacteriales</taxon>
        <taxon>Flavobacteriaceae</taxon>
        <taxon>Flavobacterium</taxon>
    </lineage>
</organism>
<keyword evidence="2" id="KW-1185">Reference proteome</keyword>
<accession>A0ABZ2QBN0</accession>
<dbReference type="RefSeq" id="WP_111286313.1">
    <property type="nucleotide sequence ID" value="NZ_CP147988.1"/>
</dbReference>
<dbReference type="Proteomes" id="UP001447857">
    <property type="component" value="Chromosome"/>
</dbReference>
<dbReference type="InterPro" id="IPR046167">
    <property type="entry name" value="DUF6169"/>
</dbReference>
<evidence type="ECO:0000313" key="1">
    <source>
        <dbReference type="EMBL" id="WXK51759.1"/>
    </source>
</evidence>
<gene>
    <name evidence="1" type="ORF">V6624_08965</name>
</gene>
<dbReference type="Pfam" id="PF19666">
    <property type="entry name" value="DUF6169"/>
    <property type="match status" value="1"/>
</dbReference>
<protein>
    <submittedName>
        <fullName evidence="1">DUF6169 family protein</fullName>
    </submittedName>
</protein>
<name>A0ABZ2QBN0_9FLAO</name>
<evidence type="ECO:0000313" key="2">
    <source>
        <dbReference type="Proteomes" id="UP001447857"/>
    </source>
</evidence>
<reference evidence="1 2" key="1">
    <citation type="submission" date="2024-02" db="EMBL/GenBank/DDBJ databases">
        <title>complete genome of Flavobacterium ginsenosidimutans Str. YTB16.</title>
        <authorList>
            <person name="Wang Q."/>
        </authorList>
    </citation>
    <scope>NUCLEOTIDE SEQUENCE [LARGE SCALE GENOMIC DNA]</scope>
    <source>
        <strain evidence="1 2">YTB16</strain>
    </source>
</reference>
<dbReference type="EMBL" id="CP147988">
    <property type="protein sequence ID" value="WXK51759.1"/>
    <property type="molecule type" value="Genomic_DNA"/>
</dbReference>
<sequence length="168" mass="19855">MLKQYNYTFNSDSGYYSFFTKRQIEYRVAFYEDFTLASCVGNDIELGNVYQITIDRISSQPEQFDVLISETIKNIIASFFENIHDALIYICDDNDKKAFQRFSVFDRWYEKSSMTNYIIKLNNIIEFDSDREIIKLYTSLMLHKENVNFKVIKDAFNNISNALNGEKP</sequence>